<dbReference type="EMBL" id="CAVMJV010000157">
    <property type="protein sequence ID" value="CAK5116449.1"/>
    <property type="molecule type" value="Genomic_DNA"/>
</dbReference>
<organism evidence="1 2">
    <name type="scientific">Meloidogyne enterolobii</name>
    <name type="common">Root-knot nematode worm</name>
    <name type="synonym">Meloidogyne mayaguensis</name>
    <dbReference type="NCBI Taxonomy" id="390850"/>
    <lineage>
        <taxon>Eukaryota</taxon>
        <taxon>Metazoa</taxon>
        <taxon>Ecdysozoa</taxon>
        <taxon>Nematoda</taxon>
        <taxon>Chromadorea</taxon>
        <taxon>Rhabditida</taxon>
        <taxon>Tylenchina</taxon>
        <taxon>Tylenchomorpha</taxon>
        <taxon>Tylenchoidea</taxon>
        <taxon>Meloidogynidae</taxon>
        <taxon>Meloidogyninae</taxon>
        <taxon>Meloidogyne</taxon>
    </lineage>
</organism>
<reference evidence="1" key="1">
    <citation type="submission" date="2023-11" db="EMBL/GenBank/DDBJ databases">
        <authorList>
            <person name="Poullet M."/>
        </authorList>
    </citation>
    <scope>NUCLEOTIDE SEQUENCE</scope>
    <source>
        <strain evidence="1">E1834</strain>
    </source>
</reference>
<accession>A0ACB1B0Y5</accession>
<proteinExistence type="predicted"/>
<evidence type="ECO:0000313" key="1">
    <source>
        <dbReference type="EMBL" id="CAK5116449.1"/>
    </source>
</evidence>
<sequence length="652" mass="73564">MKSIKLHPGITSASGNISITPLAISLPPMPLLGSTFVTNGQAVSIVNRLPVDLHCGTEEAARSLNCSLDLEACKECFPNHSDGTVECNCRDVDLDAMMEIPETRLPITKAKVWLENNGPTISATYVYAPVQIHLQMKGLAIHLQLRDSKCFIEEARLHGCYRCGVGAQITYKCRSDYANPLATVKCEDGTLFVAHCSTNGTIGKETIPYGYSDVNTLCTVDCPAGLTKFVLNGTLYYIPLRKQWGHQMYRSEQIINEPETLSFWPSLGFDIWVLSKLLQGGPIFLGIISSIGLALIAVYLFMRLSPIFRVYRQIARTITILATLARVQSLTTIKYASIDKPEPFSSNPNQFGWNLLGIVLVSTSIIILTLRFIYLLTPKPFRPFYRQKRQKHPAPILPVIPFIIIALSVWPAGCPFQEKKKFQRLTRPPTFCTSERQNYDITLITAKRKIPINYQYVQSEFHHFYENKFNFNTPTFLNINSTAKSIIINSFKIFNKMFTGGFGTPRRARMIQRQFRTPSQSPPKISQFNTERLDLHLARIYGDNWFHTIETIDKITEYLRKMEIQDTHNCTTIVEWDYITYQPAKSLAPHQRSALTSIASKRGNHWNVKMFPTKAALWVHSLAHGTIPSYLLSPSKLGSGSPPSSIPENSIT</sequence>
<dbReference type="Proteomes" id="UP001497535">
    <property type="component" value="Unassembled WGS sequence"/>
</dbReference>
<keyword evidence="2" id="KW-1185">Reference proteome</keyword>
<protein>
    <submittedName>
        <fullName evidence="1">Uncharacterized protein</fullName>
    </submittedName>
</protein>
<gene>
    <name evidence="1" type="ORF">MENTE1834_LOCUS45817</name>
</gene>
<evidence type="ECO:0000313" key="2">
    <source>
        <dbReference type="Proteomes" id="UP001497535"/>
    </source>
</evidence>
<name>A0ACB1B0Y5_MELEN</name>
<comment type="caution">
    <text evidence="1">The sequence shown here is derived from an EMBL/GenBank/DDBJ whole genome shotgun (WGS) entry which is preliminary data.</text>
</comment>